<dbReference type="InterPro" id="IPR036291">
    <property type="entry name" value="NAD(P)-bd_dom_sf"/>
</dbReference>
<gene>
    <name evidence="5" type="ORF">BC343_00545</name>
</gene>
<dbReference type="PANTHER" id="PTHR44196:SF1">
    <property type="entry name" value="DEHYDROGENASE_REDUCTASE SDR FAMILY MEMBER 7B"/>
    <property type="match status" value="1"/>
</dbReference>
<keyword evidence="6" id="KW-1185">Reference proteome</keyword>
<dbReference type="STRING" id="1792845.BC343_00545"/>
<dbReference type="Gene3D" id="3.40.50.720">
    <property type="entry name" value="NAD(P)-binding Rossmann-like Domain"/>
    <property type="match status" value="1"/>
</dbReference>
<sequence>MKEGFKDKVVWITGASSGIGEALAYAFSAQGAKVIISSRREAELQRVKNACANPNQVQILPLDLTDTAGLEAKVPAAISLFGHIDIMVHNGGVTTRGLAVDTAIDVHRHVMELDYFSYIILTKALLPHFIERKTGHFVVTSSVMGKIGTPLRSAYAAAKHALHGYFDCLRAEVTKHGIKVTLLTPGYIRTNIYLSAVTGDGKVFGDKSEQIDNGLPADKAAMQILKAVKRGAYESYIGKWGEEKLALLVNRLLPSLLIKIIPGKEPK</sequence>
<dbReference type="AlphaFoldDB" id="A0A1S9PKW5"/>
<evidence type="ECO:0000259" key="4">
    <source>
        <dbReference type="SMART" id="SM00822"/>
    </source>
</evidence>
<dbReference type="CDD" id="cd05332">
    <property type="entry name" value="11beta-HSD1_like_SDR_c"/>
    <property type="match status" value="1"/>
</dbReference>
<feature type="domain" description="Ketoreductase" evidence="4">
    <location>
        <begin position="8"/>
        <end position="191"/>
    </location>
</feature>
<dbReference type="Pfam" id="PF00106">
    <property type="entry name" value="adh_short"/>
    <property type="match status" value="1"/>
</dbReference>
<protein>
    <submittedName>
        <fullName evidence="5">Short-chain dehydrogenase</fullName>
    </submittedName>
</protein>
<organism evidence="5 6">
    <name type="scientific">Mucilaginibacter pedocola</name>
    <dbReference type="NCBI Taxonomy" id="1792845"/>
    <lineage>
        <taxon>Bacteria</taxon>
        <taxon>Pseudomonadati</taxon>
        <taxon>Bacteroidota</taxon>
        <taxon>Sphingobacteriia</taxon>
        <taxon>Sphingobacteriales</taxon>
        <taxon>Sphingobacteriaceae</taxon>
        <taxon>Mucilaginibacter</taxon>
    </lineage>
</organism>
<evidence type="ECO:0000256" key="3">
    <source>
        <dbReference type="RuleBase" id="RU000363"/>
    </source>
</evidence>
<comment type="similarity">
    <text evidence="1 3">Belongs to the short-chain dehydrogenases/reductases (SDR) family.</text>
</comment>
<reference evidence="5 6" key="1">
    <citation type="submission" date="2016-07" db="EMBL/GenBank/DDBJ databases">
        <title>Genomic analysis of zinc-resistant bacterium Mucilaginibacter pedocola TBZ30.</title>
        <authorList>
            <person name="Huang J."/>
            <person name="Tang J."/>
        </authorList>
    </citation>
    <scope>NUCLEOTIDE SEQUENCE [LARGE SCALE GENOMIC DNA]</scope>
    <source>
        <strain evidence="5 6">TBZ30</strain>
    </source>
</reference>
<evidence type="ECO:0000313" key="5">
    <source>
        <dbReference type="EMBL" id="OOQ61600.1"/>
    </source>
</evidence>
<evidence type="ECO:0000313" key="6">
    <source>
        <dbReference type="Proteomes" id="UP000189739"/>
    </source>
</evidence>
<dbReference type="SMART" id="SM00822">
    <property type="entry name" value="PKS_KR"/>
    <property type="match status" value="1"/>
</dbReference>
<keyword evidence="2" id="KW-0560">Oxidoreductase</keyword>
<dbReference type="EMBL" id="MBTF01000001">
    <property type="protein sequence ID" value="OOQ61600.1"/>
    <property type="molecule type" value="Genomic_DNA"/>
</dbReference>
<dbReference type="RefSeq" id="WP_078345770.1">
    <property type="nucleotide sequence ID" value="NZ_MBTF01000001.1"/>
</dbReference>
<dbReference type="InterPro" id="IPR002347">
    <property type="entry name" value="SDR_fam"/>
</dbReference>
<dbReference type="PRINTS" id="PR00080">
    <property type="entry name" value="SDRFAMILY"/>
</dbReference>
<dbReference type="PRINTS" id="PR00081">
    <property type="entry name" value="GDHRDH"/>
</dbReference>
<evidence type="ECO:0000256" key="2">
    <source>
        <dbReference type="ARBA" id="ARBA00023002"/>
    </source>
</evidence>
<dbReference type="Proteomes" id="UP000189739">
    <property type="component" value="Unassembled WGS sequence"/>
</dbReference>
<proteinExistence type="inferred from homology"/>
<name>A0A1S9PKW5_9SPHI</name>
<dbReference type="GO" id="GO:0016491">
    <property type="term" value="F:oxidoreductase activity"/>
    <property type="evidence" value="ECO:0007669"/>
    <property type="project" value="UniProtKB-KW"/>
</dbReference>
<dbReference type="OrthoDB" id="822355at2"/>
<dbReference type="InterPro" id="IPR020904">
    <property type="entry name" value="Sc_DH/Rdtase_CS"/>
</dbReference>
<dbReference type="InterPro" id="IPR057326">
    <property type="entry name" value="KR_dom"/>
</dbReference>
<accession>A0A1S9PKW5</accession>
<comment type="caution">
    <text evidence="5">The sequence shown here is derived from an EMBL/GenBank/DDBJ whole genome shotgun (WGS) entry which is preliminary data.</text>
</comment>
<dbReference type="PANTHER" id="PTHR44196">
    <property type="entry name" value="DEHYDROGENASE/REDUCTASE SDR FAMILY MEMBER 7B"/>
    <property type="match status" value="1"/>
</dbReference>
<dbReference type="SUPFAM" id="SSF51735">
    <property type="entry name" value="NAD(P)-binding Rossmann-fold domains"/>
    <property type="match status" value="1"/>
</dbReference>
<dbReference type="PROSITE" id="PS00061">
    <property type="entry name" value="ADH_SHORT"/>
    <property type="match status" value="1"/>
</dbReference>
<dbReference type="GO" id="GO:0016020">
    <property type="term" value="C:membrane"/>
    <property type="evidence" value="ECO:0007669"/>
    <property type="project" value="TreeGrafter"/>
</dbReference>
<evidence type="ECO:0000256" key="1">
    <source>
        <dbReference type="ARBA" id="ARBA00006484"/>
    </source>
</evidence>